<evidence type="ECO:0000259" key="8">
    <source>
        <dbReference type="Pfam" id="PF03372"/>
    </source>
</evidence>
<dbReference type="AlphaFoldDB" id="A0A450UF06"/>
<dbReference type="CDD" id="cd09086">
    <property type="entry name" value="ExoIII-like_AP-endo"/>
    <property type="match status" value="1"/>
</dbReference>
<feature type="site" description="Important for catalytic activity" evidence="7">
    <location>
        <position position="222"/>
    </location>
</feature>
<feature type="site" description="Transition state stabilizer" evidence="7">
    <location>
        <position position="151"/>
    </location>
</feature>
<dbReference type="InterPro" id="IPR004808">
    <property type="entry name" value="AP_endonuc_1"/>
</dbReference>
<dbReference type="Pfam" id="PF03372">
    <property type="entry name" value="Exo_endo_phos"/>
    <property type="match status" value="1"/>
</dbReference>
<feature type="binding site" evidence="6">
    <location>
        <position position="34"/>
    </location>
    <ligand>
        <name>Mg(2+)</name>
        <dbReference type="ChEBI" id="CHEBI:18420"/>
        <label>1</label>
    </ligand>
</feature>
<accession>A0A450UF06</accession>
<proteinExistence type="inferred from homology"/>
<dbReference type="SUPFAM" id="SSF56219">
    <property type="entry name" value="DNase I-like"/>
    <property type="match status" value="1"/>
</dbReference>
<dbReference type="InterPro" id="IPR036691">
    <property type="entry name" value="Endo/exonu/phosph_ase_sf"/>
</dbReference>
<evidence type="ECO:0000256" key="5">
    <source>
        <dbReference type="PIRSR" id="PIRSR604808-1"/>
    </source>
</evidence>
<dbReference type="InterPro" id="IPR020847">
    <property type="entry name" value="AP_endonuclease_F1_BS"/>
</dbReference>
<comment type="cofactor">
    <cofactor evidence="6">
        <name>Mg(2+)</name>
        <dbReference type="ChEBI" id="CHEBI:18420"/>
    </cofactor>
    <cofactor evidence="6">
        <name>Mn(2+)</name>
        <dbReference type="ChEBI" id="CHEBI:29035"/>
    </cofactor>
    <text evidence="6">Probably binds two magnesium or manganese ions per subunit.</text>
</comment>
<keyword evidence="2 6" id="KW-0479">Metal-binding</keyword>
<keyword evidence="4 6" id="KW-0460">Magnesium</keyword>
<dbReference type="InterPro" id="IPR037493">
    <property type="entry name" value="ExoIII-like"/>
</dbReference>
<dbReference type="NCBIfam" id="TIGR00633">
    <property type="entry name" value="xth"/>
    <property type="match status" value="1"/>
</dbReference>
<dbReference type="GO" id="GO:0004519">
    <property type="term" value="F:endonuclease activity"/>
    <property type="evidence" value="ECO:0007669"/>
    <property type="project" value="InterPro"/>
</dbReference>
<feature type="site" description="Interaction with DNA substrate" evidence="7">
    <location>
        <position position="255"/>
    </location>
</feature>
<dbReference type="GO" id="GO:0008311">
    <property type="term" value="F:double-stranded DNA 3'-5' DNA exonuclease activity"/>
    <property type="evidence" value="ECO:0007669"/>
    <property type="project" value="InterPro"/>
</dbReference>
<dbReference type="EMBL" id="CAADFH010000014">
    <property type="protein sequence ID" value="VFJ91042.1"/>
    <property type="molecule type" value="Genomic_DNA"/>
</dbReference>
<evidence type="ECO:0000256" key="6">
    <source>
        <dbReference type="PIRSR" id="PIRSR604808-2"/>
    </source>
</evidence>
<dbReference type="PROSITE" id="PS00726">
    <property type="entry name" value="AP_NUCLEASE_F1_1"/>
    <property type="match status" value="1"/>
</dbReference>
<dbReference type="GO" id="GO:0046872">
    <property type="term" value="F:metal ion binding"/>
    <property type="evidence" value="ECO:0007669"/>
    <property type="project" value="UniProtKB-KW"/>
</dbReference>
<feature type="binding site" evidence="6">
    <location>
        <position position="149"/>
    </location>
    <ligand>
        <name>Mg(2+)</name>
        <dbReference type="ChEBI" id="CHEBI:18420"/>
        <label>1</label>
    </ligand>
</feature>
<dbReference type="GO" id="GO:0003677">
    <property type="term" value="F:DNA binding"/>
    <property type="evidence" value="ECO:0007669"/>
    <property type="project" value="InterPro"/>
</dbReference>
<keyword evidence="3" id="KW-0378">Hydrolase</keyword>
<dbReference type="PANTHER" id="PTHR43250:SF2">
    <property type="entry name" value="EXODEOXYRIBONUCLEASE III"/>
    <property type="match status" value="1"/>
</dbReference>
<dbReference type="GO" id="GO:0006281">
    <property type="term" value="P:DNA repair"/>
    <property type="evidence" value="ECO:0007669"/>
    <property type="project" value="InterPro"/>
</dbReference>
<feature type="domain" description="Endonuclease/exonuclease/phosphatase" evidence="8">
    <location>
        <begin position="4"/>
        <end position="255"/>
    </location>
</feature>
<keyword evidence="6" id="KW-0464">Manganese</keyword>
<dbReference type="NCBIfam" id="TIGR00195">
    <property type="entry name" value="exoDNase_III"/>
    <property type="match status" value="1"/>
</dbReference>
<dbReference type="PROSITE" id="PS51435">
    <property type="entry name" value="AP_NUCLEASE_F1_4"/>
    <property type="match status" value="1"/>
</dbReference>
<feature type="binding site" evidence="6">
    <location>
        <position position="7"/>
    </location>
    <ligand>
        <name>Mg(2+)</name>
        <dbReference type="ChEBI" id="CHEBI:18420"/>
        <label>1</label>
    </ligand>
</feature>
<feature type="active site" description="Proton donor/acceptor" evidence="5">
    <location>
        <position position="149"/>
    </location>
</feature>
<feature type="binding site" evidence="6">
    <location>
        <position position="254"/>
    </location>
    <ligand>
        <name>Mg(2+)</name>
        <dbReference type="ChEBI" id="CHEBI:18420"/>
        <label>1</label>
    </ligand>
</feature>
<reference evidence="9" key="1">
    <citation type="submission" date="2019-02" db="EMBL/GenBank/DDBJ databases">
        <authorList>
            <person name="Gruber-Vodicka R. H."/>
            <person name="Seah K. B. B."/>
        </authorList>
    </citation>
    <scope>NUCLEOTIDE SEQUENCE</scope>
    <source>
        <strain evidence="9">BECK_M6</strain>
    </source>
</reference>
<evidence type="ECO:0000256" key="1">
    <source>
        <dbReference type="ARBA" id="ARBA00007092"/>
    </source>
</evidence>
<feature type="binding site" evidence="6">
    <location>
        <position position="255"/>
    </location>
    <ligand>
        <name>Mg(2+)</name>
        <dbReference type="ChEBI" id="CHEBI:18420"/>
        <label>1</label>
    </ligand>
</feature>
<evidence type="ECO:0000256" key="2">
    <source>
        <dbReference type="ARBA" id="ARBA00022723"/>
    </source>
</evidence>
<dbReference type="PANTHER" id="PTHR43250">
    <property type="entry name" value="EXODEOXYRIBONUCLEASE III"/>
    <property type="match status" value="1"/>
</dbReference>
<organism evidence="9">
    <name type="scientific">Candidatus Kentrum sp. LFY</name>
    <dbReference type="NCBI Taxonomy" id="2126342"/>
    <lineage>
        <taxon>Bacteria</taxon>
        <taxon>Pseudomonadati</taxon>
        <taxon>Pseudomonadota</taxon>
        <taxon>Gammaproteobacteria</taxon>
        <taxon>Candidatus Kentrum</taxon>
    </lineage>
</organism>
<dbReference type="InterPro" id="IPR005135">
    <property type="entry name" value="Endo/exonuclease/phosphatase"/>
</dbReference>
<evidence type="ECO:0000256" key="3">
    <source>
        <dbReference type="ARBA" id="ARBA00022801"/>
    </source>
</evidence>
<evidence type="ECO:0000313" key="9">
    <source>
        <dbReference type="EMBL" id="VFJ91042.1"/>
    </source>
</evidence>
<gene>
    <name evidence="9" type="ORF">BECKLFY1418A_GA0070994_10147</name>
</gene>
<name>A0A450UF06_9GAMM</name>
<feature type="active site" evidence="5">
    <location>
        <position position="108"/>
    </location>
</feature>
<feature type="active site" description="Proton acceptor" evidence="5">
    <location>
        <position position="255"/>
    </location>
</feature>
<feature type="binding site" evidence="6">
    <location>
        <position position="151"/>
    </location>
    <ligand>
        <name>Mg(2+)</name>
        <dbReference type="ChEBI" id="CHEBI:18420"/>
        <label>1</label>
    </ligand>
</feature>
<evidence type="ECO:0000256" key="7">
    <source>
        <dbReference type="PIRSR" id="PIRSR604808-3"/>
    </source>
</evidence>
<comment type="similarity">
    <text evidence="1">Belongs to the DNA repair enzymes AP/ExoA family.</text>
</comment>
<evidence type="ECO:0000256" key="4">
    <source>
        <dbReference type="ARBA" id="ARBA00022842"/>
    </source>
</evidence>
<sequence>MRIATWNINGLRARKDYLLRWLAERQPDVVGLQELKMTDEAFPAEVFEEIGYRVATHGQKAWNGVAILSRRPMEITGVGLPGEEAFGARLIGADIDTGSGALSFTTVYVPNGKDTSHEDFPRKLIWLDALAAHAETHIGTRQKAILCGDFNICPAPIDSWRGEAANGQIFHTDEERQRFGRFCAPPCGLVDIYRERFPYEQTFSWWHYRAGAFPKGHGLRLDFLLATPELYADLDSVTIDREYRKKQDGSTPSDHAPVVAEFRVE</sequence>
<dbReference type="Gene3D" id="3.60.10.10">
    <property type="entry name" value="Endonuclease/exonuclease/phosphatase"/>
    <property type="match status" value="1"/>
</dbReference>
<protein>
    <submittedName>
        <fullName evidence="9">Exodeoxyribonuclease-3</fullName>
    </submittedName>
</protein>